<organism evidence="4 5">
    <name type="scientific">Segniliparus rotundus (strain ATCC BAA-972 / CDC 1076 / CIP 108378 / DSM 44985 / JCM 13578)</name>
    <dbReference type="NCBI Taxonomy" id="640132"/>
    <lineage>
        <taxon>Bacteria</taxon>
        <taxon>Bacillati</taxon>
        <taxon>Actinomycetota</taxon>
        <taxon>Actinomycetes</taxon>
        <taxon>Mycobacteriales</taxon>
        <taxon>Segniliparaceae</taxon>
        <taxon>Segniliparus</taxon>
    </lineage>
</organism>
<dbReference type="EMBL" id="CP001958">
    <property type="protein sequence ID" value="ADG98228.1"/>
    <property type="molecule type" value="Genomic_DNA"/>
</dbReference>
<proteinExistence type="predicted"/>
<accession>D6Z8E8</accession>
<feature type="region of interest" description="Disordered" evidence="1">
    <location>
        <begin position="1"/>
        <end position="93"/>
    </location>
</feature>
<keyword evidence="2" id="KW-0812">Transmembrane</keyword>
<dbReference type="RefSeq" id="WP_013138681.1">
    <property type="nucleotide sequence ID" value="NC_014168.1"/>
</dbReference>
<feature type="compositionally biased region" description="Pro residues" evidence="1">
    <location>
        <begin position="1"/>
        <end position="11"/>
    </location>
</feature>
<feature type="region of interest" description="Disordered" evidence="1">
    <location>
        <begin position="185"/>
        <end position="208"/>
    </location>
</feature>
<name>D6Z8E8_SEGRD</name>
<keyword evidence="2" id="KW-1133">Transmembrane helix</keyword>
<dbReference type="InterPro" id="IPR025637">
    <property type="entry name" value="DUF4333"/>
</dbReference>
<dbReference type="AlphaFoldDB" id="D6Z8E8"/>
<feature type="compositionally biased region" description="Low complexity" evidence="1">
    <location>
        <begin position="56"/>
        <end position="66"/>
    </location>
</feature>
<dbReference type="STRING" id="640132.Srot_1768"/>
<evidence type="ECO:0000256" key="2">
    <source>
        <dbReference type="SAM" id="Phobius"/>
    </source>
</evidence>
<keyword evidence="2" id="KW-0472">Membrane</keyword>
<reference evidence="4 5" key="1">
    <citation type="journal article" date="2010" name="Stand. Genomic Sci.">
        <title>Complete genome sequence of Segniliparus rotundus type strain (CDC 1076).</title>
        <authorList>
            <person name="Sikorski J."/>
            <person name="Lapidus A."/>
            <person name="Copeland A."/>
            <person name="Misra M."/>
            <person name="Glavina Del Rio T."/>
            <person name="Nolan M."/>
            <person name="Lucas S."/>
            <person name="Chen F."/>
            <person name="Tice H."/>
            <person name="Cheng J.F."/>
            <person name="Jando M."/>
            <person name="Schneider S."/>
            <person name="Bruce D."/>
            <person name="Goodwin L."/>
            <person name="Pitluck S."/>
            <person name="Liolios K."/>
            <person name="Mikhailova N."/>
            <person name="Pati A."/>
            <person name="Ivanova N."/>
            <person name="Mavromatis K."/>
            <person name="Chen A."/>
            <person name="Palaniappan K."/>
            <person name="Chertkov O."/>
            <person name="Land M."/>
            <person name="Hauser L."/>
            <person name="Chang Y.J."/>
            <person name="Jeffries C.D."/>
            <person name="Brettin T."/>
            <person name="Detter J.C."/>
            <person name="Han C."/>
            <person name="Rohde M."/>
            <person name="Goker M."/>
            <person name="Bristow J."/>
            <person name="Eisen J.A."/>
            <person name="Markowitz V."/>
            <person name="Hugenholtz P."/>
            <person name="Kyrpides N.C."/>
            <person name="Klenk H.P."/>
        </authorList>
    </citation>
    <scope>NUCLEOTIDE SEQUENCE [LARGE SCALE GENOMIC DNA]</scope>
    <source>
        <strain evidence="5">ATCC BAA-972 / CDC 1076 / CIP 108378 / DSM 44985 / JCM 13578</strain>
    </source>
</reference>
<protein>
    <recommendedName>
        <fullName evidence="3">DUF4333 domain-containing protein</fullName>
    </recommendedName>
</protein>
<dbReference type="HOGENOM" id="CLU_1293575_0_0_11"/>
<dbReference type="Pfam" id="PF14230">
    <property type="entry name" value="DUF4333"/>
    <property type="match status" value="1"/>
</dbReference>
<sequence>MTGPYGPPNPYGAPGGSPYGPPPQQPPSPYGASPYGGPPPAQPPSPYGAPQPSPYGQPQQPSAYGQPPSPYGAPQQPPPYGQPVAPPGYGAPPKQGNGATKALIIVPVVLLVAGIAGFAGFWLFGRQKVLDTEQAAKDVKSVLTAAAPNGYGETNITDVKCPDTGSDIKVEKDATFTCSLKKDGKPTTVKAKFSNDKGDYKVGPADQP</sequence>
<gene>
    <name evidence="4" type="ordered locus">Srot_1768</name>
</gene>
<evidence type="ECO:0000313" key="4">
    <source>
        <dbReference type="EMBL" id="ADG98228.1"/>
    </source>
</evidence>
<evidence type="ECO:0000256" key="1">
    <source>
        <dbReference type="SAM" id="MobiDB-lite"/>
    </source>
</evidence>
<dbReference type="KEGG" id="srt:Srot_1768"/>
<feature type="compositionally biased region" description="Pro residues" evidence="1">
    <location>
        <begin position="36"/>
        <end position="55"/>
    </location>
</feature>
<feature type="compositionally biased region" description="Pro residues" evidence="1">
    <location>
        <begin position="19"/>
        <end position="29"/>
    </location>
</feature>
<feature type="domain" description="DUF4333" evidence="3">
    <location>
        <begin position="117"/>
        <end position="198"/>
    </location>
</feature>
<feature type="transmembrane region" description="Helical" evidence="2">
    <location>
        <begin position="102"/>
        <end position="124"/>
    </location>
</feature>
<evidence type="ECO:0000259" key="3">
    <source>
        <dbReference type="Pfam" id="PF14230"/>
    </source>
</evidence>
<feature type="compositionally biased region" description="Pro residues" evidence="1">
    <location>
        <begin position="67"/>
        <end position="90"/>
    </location>
</feature>
<dbReference type="Proteomes" id="UP000002247">
    <property type="component" value="Chromosome"/>
</dbReference>
<keyword evidence="5" id="KW-1185">Reference proteome</keyword>
<evidence type="ECO:0000313" key="5">
    <source>
        <dbReference type="Proteomes" id="UP000002247"/>
    </source>
</evidence>